<gene>
    <name evidence="2" type="ORF">SAMN05660413_00488</name>
</gene>
<dbReference type="EMBL" id="FOVL01000002">
    <property type="protein sequence ID" value="SFN32672.1"/>
    <property type="molecule type" value="Genomic_DNA"/>
</dbReference>
<reference evidence="2 3" key="1">
    <citation type="submission" date="2016-10" db="EMBL/GenBank/DDBJ databases">
        <authorList>
            <person name="de Groot N.N."/>
        </authorList>
    </citation>
    <scope>NUCLEOTIDE SEQUENCE [LARGE SCALE GENOMIC DNA]</scope>
    <source>
        <strain evidence="2 3">DSM 17794</strain>
    </source>
</reference>
<evidence type="ECO:0000256" key="1">
    <source>
        <dbReference type="SAM" id="SignalP"/>
    </source>
</evidence>
<keyword evidence="1" id="KW-0732">Signal</keyword>
<dbReference type="STRING" id="287099.SAMN05660413_00488"/>
<accession>A0A1I4Y3M1</accession>
<name>A0A1I4Y3M1_9FLAO</name>
<dbReference type="Proteomes" id="UP000199153">
    <property type="component" value="Unassembled WGS sequence"/>
</dbReference>
<proteinExistence type="predicted"/>
<feature type="signal peptide" evidence="1">
    <location>
        <begin position="1"/>
        <end position="18"/>
    </location>
</feature>
<sequence length="657" mass="76156">MNKLLLLLFFLPSLTSISQEKNFNLMAYRPSLEELEATSYEKDTTANAWYIAENGYSRYENDGNYNVITDYAAKIKILNQEAYDQASISIRLYKNKSAKEKIRKIEAITYTLEEGRVKTTEITADDIYTEENPDFDLIKFTFPNVTPGSVLTYRYQKESPFRYSFETWWFQDEIPKVSSTFETRIPGNFNYNIRTIGGLPYNKEDVSIIKNCFHPDGISESGDCVHAFYEIRDIPAFIEESYLTSKYNYIARLVYELKEVTQLNGRVKKFTLSWKDVDKQLKSKKSIGRQLSRTRLVKDLLPDSLRQLPNNTEKARGIYDFVKNNYKWNGKYQLHRDFNLKDVIRDKSGNISGINILLHNLYESEGFEVLPVLSATRANGFLTKLHPVINDFNYLFLQLKTDDQEFLVDATEKYLNFGEIPFRALNGYGRLVDFKNGSSWINIEARHFSGIHYRDSLMVDAAGIVTGHSQQIYSGLHAVSARKELENLQISEIAGRLSNPAQQTGVVTSSFKNHQQVSNPLQIQHELSTTSQKIDEVIYLNPFSFRFFSKNPLQLEERTYPIDFGYKDVYTYSVNVELPENYSPIELPEQKLITLPENGGRIQLVAQQTDEKNIFIHYRISFNRALYVSGFYPYLKKFFNDIIEIQNQSLIAIKENT</sequence>
<evidence type="ECO:0000313" key="2">
    <source>
        <dbReference type="EMBL" id="SFN32672.1"/>
    </source>
</evidence>
<organism evidence="2 3">
    <name type="scientific">Salegentibacter flavus</name>
    <dbReference type="NCBI Taxonomy" id="287099"/>
    <lineage>
        <taxon>Bacteria</taxon>
        <taxon>Pseudomonadati</taxon>
        <taxon>Bacteroidota</taxon>
        <taxon>Flavobacteriia</taxon>
        <taxon>Flavobacteriales</taxon>
        <taxon>Flavobacteriaceae</taxon>
        <taxon>Salegentibacter</taxon>
    </lineage>
</organism>
<dbReference type="OrthoDB" id="98874at2"/>
<dbReference type="AlphaFoldDB" id="A0A1I4Y3M1"/>
<dbReference type="Gene3D" id="3.10.620.30">
    <property type="match status" value="1"/>
</dbReference>
<keyword evidence="3" id="KW-1185">Reference proteome</keyword>
<protein>
    <submittedName>
        <fullName evidence="2">Uncharacterized protein</fullName>
    </submittedName>
</protein>
<dbReference type="Gene3D" id="2.60.120.1130">
    <property type="match status" value="1"/>
</dbReference>
<dbReference type="Gene3D" id="2.60.40.3140">
    <property type="match status" value="1"/>
</dbReference>
<feature type="chain" id="PRO_5011716627" evidence="1">
    <location>
        <begin position="19"/>
        <end position="657"/>
    </location>
</feature>
<evidence type="ECO:0000313" key="3">
    <source>
        <dbReference type="Proteomes" id="UP000199153"/>
    </source>
</evidence>
<dbReference type="RefSeq" id="WP_093405445.1">
    <property type="nucleotide sequence ID" value="NZ_FOVL01000002.1"/>
</dbReference>